<dbReference type="Proteomes" id="UP000634136">
    <property type="component" value="Unassembled WGS sequence"/>
</dbReference>
<sequence length="260" mass="29626">MGVKGQIDTSTSKPIIPGSSEQHVSYPHSPQETELKRKRGVEIQTFRKKRKLYDLVVVKYELEKITQPVLNLVNEGVKLDLVGGLKGKQERSRKCKRSSEIRLVSLTLYIIGEGIFAPFSKKRMKDSMVKHWAQTGVHNQFESVSSSLKALKQLVSVFCLCFFLMFESAQRLPYCIHLANSMEITVNRRVQEVWVQNHAVVMGYFKYSGTDPNGSREMNLTSSQGLATCDRVDAKIGAFYIPSSWWKRFQKVGSRIILCE</sequence>
<reference evidence="2" key="1">
    <citation type="submission" date="2020-09" db="EMBL/GenBank/DDBJ databases">
        <title>Genome-Enabled Discovery of Anthraquinone Biosynthesis in Senna tora.</title>
        <authorList>
            <person name="Kang S.-H."/>
            <person name="Pandey R.P."/>
            <person name="Lee C.-M."/>
            <person name="Sim J.-S."/>
            <person name="Jeong J.-T."/>
            <person name="Choi B.-S."/>
            <person name="Jung M."/>
            <person name="Ginzburg D."/>
            <person name="Zhao K."/>
            <person name="Won S.Y."/>
            <person name="Oh T.-J."/>
            <person name="Yu Y."/>
            <person name="Kim N.-H."/>
            <person name="Lee O.R."/>
            <person name="Lee T.-H."/>
            <person name="Bashyal P."/>
            <person name="Kim T.-S."/>
            <person name="Lee W.-H."/>
            <person name="Kawkins C."/>
            <person name="Kim C.-K."/>
            <person name="Kim J.S."/>
            <person name="Ahn B.O."/>
            <person name="Rhee S.Y."/>
            <person name="Sohng J.K."/>
        </authorList>
    </citation>
    <scope>NUCLEOTIDE SEQUENCE</scope>
    <source>
        <tissue evidence="2">Leaf</tissue>
    </source>
</reference>
<comment type="caution">
    <text evidence="2">The sequence shown here is derived from an EMBL/GenBank/DDBJ whole genome shotgun (WGS) entry which is preliminary data.</text>
</comment>
<evidence type="ECO:0000313" key="2">
    <source>
        <dbReference type="EMBL" id="KAF7806677.1"/>
    </source>
</evidence>
<dbReference type="EMBL" id="JAAIUW010000012">
    <property type="protein sequence ID" value="KAF7806677.1"/>
    <property type="molecule type" value="Genomic_DNA"/>
</dbReference>
<protein>
    <submittedName>
        <fullName evidence="2">Uncharacterized protein</fullName>
    </submittedName>
</protein>
<feature type="region of interest" description="Disordered" evidence="1">
    <location>
        <begin position="1"/>
        <end position="30"/>
    </location>
</feature>
<proteinExistence type="predicted"/>
<evidence type="ECO:0000256" key="1">
    <source>
        <dbReference type="SAM" id="MobiDB-lite"/>
    </source>
</evidence>
<name>A0A834W2B0_9FABA</name>
<feature type="compositionally biased region" description="Polar residues" evidence="1">
    <location>
        <begin position="7"/>
        <end position="30"/>
    </location>
</feature>
<dbReference type="AlphaFoldDB" id="A0A834W2B0"/>
<keyword evidence="3" id="KW-1185">Reference proteome</keyword>
<evidence type="ECO:0000313" key="3">
    <source>
        <dbReference type="Proteomes" id="UP000634136"/>
    </source>
</evidence>
<gene>
    <name evidence="2" type="ORF">G2W53_038838</name>
</gene>
<accession>A0A834W2B0</accession>
<organism evidence="2 3">
    <name type="scientific">Senna tora</name>
    <dbReference type="NCBI Taxonomy" id="362788"/>
    <lineage>
        <taxon>Eukaryota</taxon>
        <taxon>Viridiplantae</taxon>
        <taxon>Streptophyta</taxon>
        <taxon>Embryophyta</taxon>
        <taxon>Tracheophyta</taxon>
        <taxon>Spermatophyta</taxon>
        <taxon>Magnoliopsida</taxon>
        <taxon>eudicotyledons</taxon>
        <taxon>Gunneridae</taxon>
        <taxon>Pentapetalae</taxon>
        <taxon>rosids</taxon>
        <taxon>fabids</taxon>
        <taxon>Fabales</taxon>
        <taxon>Fabaceae</taxon>
        <taxon>Caesalpinioideae</taxon>
        <taxon>Cassia clade</taxon>
        <taxon>Senna</taxon>
    </lineage>
</organism>